<dbReference type="Pfam" id="PF03894">
    <property type="entry name" value="XFP"/>
    <property type="match status" value="1"/>
</dbReference>
<reference evidence="1" key="2">
    <citation type="submission" date="2023-01" db="EMBL/GenBank/DDBJ databases">
        <authorList>
            <person name="Petersen C."/>
        </authorList>
    </citation>
    <scope>NUCLEOTIDE SEQUENCE</scope>
    <source>
        <strain evidence="1">IBT 17514</strain>
    </source>
</reference>
<dbReference type="PANTHER" id="PTHR31273:SF1">
    <property type="entry name" value="PHOSPHOKETOLASE-RELATED"/>
    <property type="match status" value="1"/>
</dbReference>
<protein>
    <submittedName>
        <fullName evidence="1">Uncharacterized protein</fullName>
    </submittedName>
</protein>
<evidence type="ECO:0000313" key="1">
    <source>
        <dbReference type="EMBL" id="KAJ5728479.1"/>
    </source>
</evidence>
<dbReference type="AlphaFoldDB" id="A0AAD6HPX9"/>
<accession>A0AAD6HPX9</accession>
<dbReference type="InterPro" id="IPR005593">
    <property type="entry name" value="Xul5P/Fru6P_PKetolase"/>
</dbReference>
<reference evidence="1" key="1">
    <citation type="journal article" date="2023" name="IMA Fungus">
        <title>Comparative genomic study of the Penicillium genus elucidates a diverse pangenome and 15 lateral gene transfer events.</title>
        <authorList>
            <person name="Petersen C."/>
            <person name="Sorensen T."/>
            <person name="Nielsen M.R."/>
            <person name="Sondergaard T.E."/>
            <person name="Sorensen J.L."/>
            <person name="Fitzpatrick D.A."/>
            <person name="Frisvad J.C."/>
            <person name="Nielsen K.L."/>
        </authorList>
    </citation>
    <scope>NUCLEOTIDE SEQUENCE</scope>
    <source>
        <strain evidence="1">IBT 17514</strain>
    </source>
</reference>
<comment type="caution">
    <text evidence="1">The sequence shown here is derived from an EMBL/GenBank/DDBJ whole genome shotgun (WGS) entry which is preliminary data.</text>
</comment>
<name>A0AAD6HPX9_9EURO</name>
<sequence length="176" mass="19871">MQYSRRWNEVSNVINSRMRGGCVIEVLLSEHMGQGFIQGYTLTGRVGIFERFSWYHKMMMQLEKPSDTVRASVMSQRSFIHTAGCQYISDNHTPLLEIEKLSNLVVGSKQLTLSHVTPEEAEDHCREGAVLHSCNCGTLMRASDGTVRQRSQVTDLTPDKAGANPRSYSIFDQGIW</sequence>
<organism evidence="1 2">
    <name type="scientific">Penicillium malachiteum</name>
    <dbReference type="NCBI Taxonomy" id="1324776"/>
    <lineage>
        <taxon>Eukaryota</taxon>
        <taxon>Fungi</taxon>
        <taxon>Dikarya</taxon>
        <taxon>Ascomycota</taxon>
        <taxon>Pezizomycotina</taxon>
        <taxon>Eurotiomycetes</taxon>
        <taxon>Eurotiomycetidae</taxon>
        <taxon>Eurotiales</taxon>
        <taxon>Aspergillaceae</taxon>
        <taxon>Penicillium</taxon>
    </lineage>
</organism>
<dbReference type="GO" id="GO:0005975">
    <property type="term" value="P:carbohydrate metabolic process"/>
    <property type="evidence" value="ECO:0007669"/>
    <property type="project" value="InterPro"/>
</dbReference>
<dbReference type="Gene3D" id="3.40.50.970">
    <property type="match status" value="1"/>
</dbReference>
<dbReference type="PANTHER" id="PTHR31273">
    <property type="entry name" value="PHOSPHOKETOLASE-RELATED"/>
    <property type="match status" value="1"/>
</dbReference>
<dbReference type="GO" id="GO:0016832">
    <property type="term" value="F:aldehyde-lyase activity"/>
    <property type="evidence" value="ECO:0007669"/>
    <property type="project" value="InterPro"/>
</dbReference>
<proteinExistence type="predicted"/>
<gene>
    <name evidence="1" type="ORF">N7493_004809</name>
</gene>
<dbReference type="EMBL" id="JAQJAN010000005">
    <property type="protein sequence ID" value="KAJ5728479.1"/>
    <property type="molecule type" value="Genomic_DNA"/>
</dbReference>
<dbReference type="Proteomes" id="UP001215712">
    <property type="component" value="Unassembled WGS sequence"/>
</dbReference>
<keyword evidence="2" id="KW-1185">Reference proteome</keyword>
<evidence type="ECO:0000313" key="2">
    <source>
        <dbReference type="Proteomes" id="UP001215712"/>
    </source>
</evidence>